<keyword evidence="2" id="KW-0812">Transmembrane</keyword>
<evidence type="ECO:0000313" key="3">
    <source>
        <dbReference type="EMBL" id="ROV68655.1"/>
    </source>
</evidence>
<gene>
    <name evidence="3" type="ORF">D3105_10285</name>
</gene>
<feature type="transmembrane region" description="Helical" evidence="2">
    <location>
        <begin position="25"/>
        <end position="46"/>
    </location>
</feature>
<keyword evidence="2" id="KW-0472">Membrane</keyword>
<dbReference type="EMBL" id="QWFA01000041">
    <property type="protein sequence ID" value="ROV68655.1"/>
    <property type="molecule type" value="Genomic_DNA"/>
</dbReference>
<feature type="region of interest" description="Disordered" evidence="1">
    <location>
        <begin position="57"/>
        <end position="108"/>
    </location>
</feature>
<dbReference type="Proteomes" id="UP000285596">
    <property type="component" value="Unassembled WGS sequence"/>
</dbReference>
<comment type="caution">
    <text evidence="3">The sequence shown here is derived from an EMBL/GenBank/DDBJ whole genome shotgun (WGS) entry which is preliminary data.</text>
</comment>
<accession>A0A423V217</accession>
<dbReference type="AlphaFoldDB" id="A0A423V217"/>
<organism evidence="3 4">
    <name type="scientific">Streptomyces globisporus</name>
    <dbReference type="NCBI Taxonomy" id="1908"/>
    <lineage>
        <taxon>Bacteria</taxon>
        <taxon>Bacillati</taxon>
        <taxon>Actinomycetota</taxon>
        <taxon>Actinomycetes</taxon>
        <taxon>Kitasatosporales</taxon>
        <taxon>Streptomycetaceae</taxon>
        <taxon>Streptomyces</taxon>
    </lineage>
</organism>
<name>A0A423V217_STRGL</name>
<evidence type="ECO:0000313" key="4">
    <source>
        <dbReference type="Proteomes" id="UP000285596"/>
    </source>
</evidence>
<sequence>MWTGLAVAVLAGVLSFLSWDRADQVAGVISAVVGVAALGVGVYGALGPARGPDVQVSGTGSAVSRGGGEANTGFVAPAPTTAPGSVSVSDTGDAEADGGSANTGFRQG</sequence>
<protein>
    <submittedName>
        <fullName evidence="3">Uncharacterized protein</fullName>
    </submittedName>
</protein>
<proteinExistence type="predicted"/>
<reference evidence="3 4" key="1">
    <citation type="submission" date="2018-08" db="EMBL/GenBank/DDBJ databases">
        <title>Streptomyces globisporus 1912-4Crt, whole genome shotgun sequence.</title>
        <authorList>
            <person name="Matselyukh B."/>
        </authorList>
    </citation>
    <scope>NUCLEOTIDE SEQUENCE [LARGE SCALE GENOMIC DNA]</scope>
    <source>
        <strain evidence="3 4">1912-4Crt</strain>
    </source>
</reference>
<evidence type="ECO:0000256" key="1">
    <source>
        <dbReference type="SAM" id="MobiDB-lite"/>
    </source>
</evidence>
<evidence type="ECO:0000256" key="2">
    <source>
        <dbReference type="SAM" id="Phobius"/>
    </source>
</evidence>
<keyword evidence="2" id="KW-1133">Transmembrane helix</keyword>